<sequence>MPFIYFLILFIFICLLTLLILNHILSKGIDTPLHNILIILTQIIILLAIIIMKTHSETLSLLCGFIISFIIFIGIVLTKGINQNNKY</sequence>
<evidence type="ECO:0000313" key="2">
    <source>
        <dbReference type="EMBL" id="GKX31590.1"/>
    </source>
</evidence>
<evidence type="ECO:0000313" key="3">
    <source>
        <dbReference type="Proteomes" id="UP001144256"/>
    </source>
</evidence>
<feature type="transmembrane region" description="Helical" evidence="1">
    <location>
        <begin position="6"/>
        <end position="25"/>
    </location>
</feature>
<evidence type="ECO:0000256" key="1">
    <source>
        <dbReference type="SAM" id="Phobius"/>
    </source>
</evidence>
<name>A0A9W6DGF8_9FIRM</name>
<feature type="transmembrane region" description="Helical" evidence="1">
    <location>
        <begin position="58"/>
        <end position="77"/>
    </location>
</feature>
<keyword evidence="1" id="KW-0472">Membrane</keyword>
<reference evidence="2" key="1">
    <citation type="submission" date="2022-06" db="EMBL/GenBank/DDBJ databases">
        <title>Vallitalea longa sp. nov., an anaerobic bacterium isolated from marine sediment.</title>
        <authorList>
            <person name="Hirano S."/>
            <person name="Terahara T."/>
            <person name="Mori K."/>
            <person name="Hamada M."/>
            <person name="Matsumoto R."/>
            <person name="Kobayashi T."/>
        </authorList>
    </citation>
    <scope>NUCLEOTIDE SEQUENCE</scope>
    <source>
        <strain evidence="2">SH18-1</strain>
    </source>
</reference>
<keyword evidence="1" id="KW-1133">Transmembrane helix</keyword>
<dbReference type="EMBL" id="BRLB01000019">
    <property type="protein sequence ID" value="GKX31590.1"/>
    <property type="molecule type" value="Genomic_DNA"/>
</dbReference>
<gene>
    <name evidence="2" type="ORF">SH1V18_40700</name>
</gene>
<dbReference type="AlphaFoldDB" id="A0A9W6DGF8"/>
<protein>
    <submittedName>
        <fullName evidence="2">Uncharacterized protein</fullName>
    </submittedName>
</protein>
<accession>A0A9W6DGF8</accession>
<feature type="transmembrane region" description="Helical" evidence="1">
    <location>
        <begin position="32"/>
        <end position="52"/>
    </location>
</feature>
<comment type="caution">
    <text evidence="2">The sequence shown here is derived from an EMBL/GenBank/DDBJ whole genome shotgun (WGS) entry which is preliminary data.</text>
</comment>
<dbReference type="Proteomes" id="UP001144256">
    <property type="component" value="Unassembled WGS sequence"/>
</dbReference>
<proteinExistence type="predicted"/>
<keyword evidence="1" id="KW-0812">Transmembrane</keyword>
<organism evidence="2 3">
    <name type="scientific">Vallitalea longa</name>
    <dbReference type="NCBI Taxonomy" id="2936439"/>
    <lineage>
        <taxon>Bacteria</taxon>
        <taxon>Bacillati</taxon>
        <taxon>Bacillota</taxon>
        <taxon>Clostridia</taxon>
        <taxon>Lachnospirales</taxon>
        <taxon>Vallitaleaceae</taxon>
        <taxon>Vallitalea</taxon>
    </lineage>
</organism>
<keyword evidence="3" id="KW-1185">Reference proteome</keyword>